<protein>
    <recommendedName>
        <fullName evidence="3">AB hydrolase-1 domain-containing protein</fullName>
    </recommendedName>
</protein>
<keyword evidence="5" id="KW-1185">Reference proteome</keyword>
<proteinExistence type="predicted"/>
<dbReference type="AlphaFoldDB" id="A0A4Q0XTZ0"/>
<dbReference type="InterPro" id="IPR000073">
    <property type="entry name" value="AB_hydrolase_1"/>
</dbReference>
<dbReference type="GO" id="GO:0016020">
    <property type="term" value="C:membrane"/>
    <property type="evidence" value="ECO:0007669"/>
    <property type="project" value="TreeGrafter"/>
</dbReference>
<dbReference type="Proteomes" id="UP000290657">
    <property type="component" value="Unassembled WGS sequence"/>
</dbReference>
<dbReference type="PANTHER" id="PTHR43798:SF31">
    <property type="entry name" value="AB HYDROLASE SUPERFAMILY PROTEIN YCLE"/>
    <property type="match status" value="1"/>
</dbReference>
<evidence type="ECO:0000313" key="5">
    <source>
        <dbReference type="Proteomes" id="UP000290657"/>
    </source>
</evidence>
<accession>A0A4Q0XTZ0</accession>
<evidence type="ECO:0000259" key="3">
    <source>
        <dbReference type="Pfam" id="PF00561"/>
    </source>
</evidence>
<dbReference type="OrthoDB" id="5342129at2"/>
<dbReference type="Pfam" id="PF00561">
    <property type="entry name" value="Abhydrolase_1"/>
    <property type="match status" value="1"/>
</dbReference>
<dbReference type="SUPFAM" id="SSF53474">
    <property type="entry name" value="alpha/beta-Hydrolases"/>
    <property type="match status" value="1"/>
</dbReference>
<dbReference type="EMBL" id="PDKN01000003">
    <property type="protein sequence ID" value="RXJ57861.1"/>
    <property type="molecule type" value="Genomic_DNA"/>
</dbReference>
<name>A0A4Q0XTZ0_9BACT</name>
<organism evidence="4 5">
    <name type="scientific">Candidatus Marinarcus aquaticus</name>
    <dbReference type="NCBI Taxonomy" id="2044504"/>
    <lineage>
        <taxon>Bacteria</taxon>
        <taxon>Pseudomonadati</taxon>
        <taxon>Campylobacterota</taxon>
        <taxon>Epsilonproteobacteria</taxon>
        <taxon>Campylobacterales</taxon>
        <taxon>Arcobacteraceae</taxon>
        <taxon>Candidatus Marinarcus</taxon>
    </lineage>
</organism>
<comment type="caution">
    <text evidence="4">The sequence shown here is derived from an EMBL/GenBank/DDBJ whole genome shotgun (WGS) entry which is preliminary data.</text>
</comment>
<dbReference type="Gene3D" id="3.40.50.1820">
    <property type="entry name" value="alpha/beta hydrolase"/>
    <property type="match status" value="1"/>
</dbReference>
<dbReference type="GO" id="GO:0016787">
    <property type="term" value="F:hydrolase activity"/>
    <property type="evidence" value="ECO:0007669"/>
    <property type="project" value="UniProtKB-KW"/>
</dbReference>
<reference evidence="4 5" key="1">
    <citation type="submission" date="2017-10" db="EMBL/GenBank/DDBJ databases">
        <title>Genomics of the genus Arcobacter.</title>
        <authorList>
            <person name="Perez-Cataluna A."/>
            <person name="Figueras M.J."/>
        </authorList>
    </citation>
    <scope>NUCLEOTIDE SEQUENCE [LARGE SCALE GENOMIC DNA]</scope>
    <source>
        <strain evidence="4 5">CECT 8987</strain>
    </source>
</reference>
<feature type="domain" description="AB hydrolase-1" evidence="3">
    <location>
        <begin position="43"/>
        <end position="270"/>
    </location>
</feature>
<evidence type="ECO:0000256" key="2">
    <source>
        <dbReference type="SAM" id="SignalP"/>
    </source>
</evidence>
<feature type="chain" id="PRO_5020314268" description="AB hydrolase-1 domain-containing protein" evidence="2">
    <location>
        <begin position="18"/>
        <end position="431"/>
    </location>
</feature>
<dbReference type="RefSeq" id="WP_128995724.1">
    <property type="nucleotide sequence ID" value="NZ_PDKN01000003.1"/>
</dbReference>
<keyword evidence="1" id="KW-0378">Hydrolase</keyword>
<evidence type="ECO:0000313" key="4">
    <source>
        <dbReference type="EMBL" id="RXJ57861.1"/>
    </source>
</evidence>
<sequence>MQRVLIILLCCYSFVCAQVHYIKEPTFNQVTFVKTYGNPENEAIVFVHGLGDEGAQLWEESALALEDDYFILMFDLPGFGRSDKANKLYSPKNYAYFINYLAQHFIQKPFHLVGHSMGAAISLKYASMFADIKSLMLIDAAGILNKIAYSQFILKEKTEKMTENEGIIDFVKGLPKALNSILPLDLSPALQNNTSRKLLFRSNPSTIAATALVETDYSNVPQNIDVNTLIMWGEKDKVAPIRTGYVLHKLIPHSKFMSVQNAGHVPIKDAPQLFLKTLQEHLLHDAYTKQLPVYDVIEKERVVEGENGVTLTGRIGHLVIKNSTNIRIQDAKIEDLIIENSSVDIVNSQLLLKNKTEILNSTLTVTATDLETTGIEILNSNIDFAGVIITTPTYLFQNLSTQKAQNVLFSLCTLNENTLHELVSINKGETF</sequence>
<dbReference type="PRINTS" id="PR00111">
    <property type="entry name" value="ABHYDROLASE"/>
</dbReference>
<dbReference type="InterPro" id="IPR029058">
    <property type="entry name" value="AB_hydrolase_fold"/>
</dbReference>
<gene>
    <name evidence="4" type="ORF">CRV04_04970</name>
</gene>
<feature type="signal peptide" evidence="2">
    <location>
        <begin position="1"/>
        <end position="17"/>
    </location>
</feature>
<dbReference type="PANTHER" id="PTHR43798">
    <property type="entry name" value="MONOACYLGLYCEROL LIPASE"/>
    <property type="match status" value="1"/>
</dbReference>
<keyword evidence="2" id="KW-0732">Signal</keyword>
<evidence type="ECO:0000256" key="1">
    <source>
        <dbReference type="ARBA" id="ARBA00022801"/>
    </source>
</evidence>
<dbReference type="InterPro" id="IPR050266">
    <property type="entry name" value="AB_hydrolase_sf"/>
</dbReference>